<dbReference type="VEuPathDB" id="MicrosporidiaDB:M153_19270002"/>
<dbReference type="AlphaFoldDB" id="A0A0R0LU62"/>
<reference evidence="1 2" key="1">
    <citation type="submission" date="2015-07" db="EMBL/GenBank/DDBJ databases">
        <title>The genome of Pseudoloma neurophilia, a relevant intracellular parasite of the zebrafish.</title>
        <authorList>
            <person name="Ndikumana S."/>
            <person name="Pelin A."/>
            <person name="Sanders J."/>
            <person name="Corradi N."/>
        </authorList>
    </citation>
    <scope>NUCLEOTIDE SEQUENCE [LARGE SCALE GENOMIC DNA]</scope>
    <source>
        <strain evidence="1 2">MK1</strain>
    </source>
</reference>
<name>A0A0R0LU62_9MICR</name>
<dbReference type="Proteomes" id="UP000051530">
    <property type="component" value="Unassembled WGS sequence"/>
</dbReference>
<dbReference type="EMBL" id="LGUB01000561">
    <property type="protein sequence ID" value="KRH92963.1"/>
    <property type="molecule type" value="Genomic_DNA"/>
</dbReference>
<gene>
    <name evidence="1" type="ORF">M153_19270002</name>
</gene>
<evidence type="ECO:0000313" key="1">
    <source>
        <dbReference type="EMBL" id="KRH92963.1"/>
    </source>
</evidence>
<evidence type="ECO:0000313" key="2">
    <source>
        <dbReference type="Proteomes" id="UP000051530"/>
    </source>
</evidence>
<accession>A0A0R0LU62</accession>
<comment type="caution">
    <text evidence="1">The sequence shown here is derived from an EMBL/GenBank/DDBJ whole genome shotgun (WGS) entry which is preliminary data.</text>
</comment>
<organism evidence="1 2">
    <name type="scientific">Pseudoloma neurophilia</name>
    <dbReference type="NCBI Taxonomy" id="146866"/>
    <lineage>
        <taxon>Eukaryota</taxon>
        <taxon>Fungi</taxon>
        <taxon>Fungi incertae sedis</taxon>
        <taxon>Microsporidia</taxon>
        <taxon>Pseudoloma</taxon>
    </lineage>
</organism>
<feature type="non-terminal residue" evidence="1">
    <location>
        <position position="1"/>
    </location>
</feature>
<protein>
    <submittedName>
        <fullName evidence="1">Uncharacterized protein</fullName>
    </submittedName>
</protein>
<proteinExistence type="predicted"/>
<keyword evidence="2" id="KW-1185">Reference proteome</keyword>
<sequence>IQDQFKINFRISRRSHNDFGFFKIRKSRIFLTPSSNPFSITCD</sequence>